<evidence type="ECO:0000313" key="4">
    <source>
        <dbReference type="Proteomes" id="UP000179227"/>
    </source>
</evidence>
<proteinExistence type="predicted"/>
<evidence type="ECO:0000313" key="3">
    <source>
        <dbReference type="EMBL" id="OGE11283.1"/>
    </source>
</evidence>
<evidence type="ECO:0000256" key="2">
    <source>
        <dbReference type="SAM" id="Phobius"/>
    </source>
</evidence>
<feature type="transmembrane region" description="Helical" evidence="2">
    <location>
        <begin position="41"/>
        <end position="64"/>
    </location>
</feature>
<feature type="region of interest" description="Disordered" evidence="1">
    <location>
        <begin position="146"/>
        <end position="166"/>
    </location>
</feature>
<gene>
    <name evidence="3" type="ORF">A3A60_01975</name>
</gene>
<dbReference type="Proteomes" id="UP000179227">
    <property type="component" value="Unassembled WGS sequence"/>
</dbReference>
<dbReference type="PROSITE" id="PS00409">
    <property type="entry name" value="PROKAR_NTER_METHYL"/>
    <property type="match status" value="1"/>
</dbReference>
<name>A0A1F5I4F4_9BACT</name>
<feature type="compositionally biased region" description="Polar residues" evidence="1">
    <location>
        <begin position="154"/>
        <end position="166"/>
    </location>
</feature>
<reference evidence="3 4" key="1">
    <citation type="journal article" date="2016" name="Nat. Commun.">
        <title>Thousands of microbial genomes shed light on interconnected biogeochemical processes in an aquifer system.</title>
        <authorList>
            <person name="Anantharaman K."/>
            <person name="Brown C.T."/>
            <person name="Hug L.A."/>
            <person name="Sharon I."/>
            <person name="Castelle C.J."/>
            <person name="Probst A.J."/>
            <person name="Thomas B.C."/>
            <person name="Singh A."/>
            <person name="Wilkins M.J."/>
            <person name="Karaoz U."/>
            <person name="Brodie E.L."/>
            <person name="Williams K.H."/>
            <person name="Hubbard S.S."/>
            <person name="Banfield J.F."/>
        </authorList>
    </citation>
    <scope>NUCLEOTIDE SEQUENCE [LARGE SCALE GENOMIC DNA]</scope>
</reference>
<evidence type="ECO:0000256" key="1">
    <source>
        <dbReference type="SAM" id="MobiDB-lite"/>
    </source>
</evidence>
<dbReference type="Pfam" id="PF07963">
    <property type="entry name" value="N_methyl"/>
    <property type="match status" value="1"/>
</dbReference>
<evidence type="ECO:0008006" key="5">
    <source>
        <dbReference type="Google" id="ProtNLM"/>
    </source>
</evidence>
<keyword evidence="2" id="KW-0812">Transmembrane</keyword>
<protein>
    <recommendedName>
        <fullName evidence="5">Type II secretion system protein GspG C-terminal domain-containing protein</fullName>
    </recommendedName>
</protein>
<keyword evidence="2" id="KW-0472">Membrane</keyword>
<comment type="caution">
    <text evidence="3">The sequence shown here is derived from an EMBL/GenBank/DDBJ whole genome shotgun (WGS) entry which is preliminary data.</text>
</comment>
<dbReference type="AlphaFoldDB" id="A0A1F5I4F4"/>
<accession>A0A1F5I4F4</accession>
<keyword evidence="2" id="KW-1133">Transmembrane helix</keyword>
<dbReference type="Gene3D" id="3.30.700.10">
    <property type="entry name" value="Glycoprotein, Type 4 Pilin"/>
    <property type="match status" value="1"/>
</dbReference>
<dbReference type="SUPFAM" id="SSF54523">
    <property type="entry name" value="Pili subunits"/>
    <property type="match status" value="1"/>
</dbReference>
<dbReference type="EMBL" id="MFBS01000001">
    <property type="protein sequence ID" value="OGE11283.1"/>
    <property type="molecule type" value="Genomic_DNA"/>
</dbReference>
<dbReference type="NCBIfam" id="TIGR02532">
    <property type="entry name" value="IV_pilin_GFxxxE"/>
    <property type="match status" value="1"/>
</dbReference>
<sequence>MLLALPKLASILYQVSCIKGLASKNTKYKILNTKYSKAKGFTLIELLVVIGILTVLLAIVLIAINPAKQFAQANNTQRRSDVNAILNAIHQYTADNKGNLPTGIDSTERTICLTGGTVTCPVNNIDLCADLVSKYLADLPRDPKDSVVDPATNGPCTTSPATDGYNTKYTAKSSATNNRVTVTATGESEGGTTPTISITR</sequence>
<dbReference type="InterPro" id="IPR012902">
    <property type="entry name" value="N_methyl_site"/>
</dbReference>
<dbReference type="STRING" id="1797729.A3A60_01975"/>
<organism evidence="3 4">
    <name type="scientific">Candidatus Curtissbacteria bacterium RIFCSPLOWO2_01_FULL_42_26</name>
    <dbReference type="NCBI Taxonomy" id="1797729"/>
    <lineage>
        <taxon>Bacteria</taxon>
        <taxon>Candidatus Curtissiibacteriota</taxon>
    </lineage>
</organism>
<dbReference type="PANTHER" id="PTHR30093">
    <property type="entry name" value="GENERAL SECRETION PATHWAY PROTEIN G"/>
    <property type="match status" value="1"/>
</dbReference>
<dbReference type="InterPro" id="IPR045584">
    <property type="entry name" value="Pilin-like"/>
</dbReference>